<dbReference type="GO" id="GO:0016020">
    <property type="term" value="C:membrane"/>
    <property type="evidence" value="ECO:0007669"/>
    <property type="project" value="UniProtKB-SubCell"/>
</dbReference>
<evidence type="ECO:0000256" key="7">
    <source>
        <dbReference type="SAM" id="Phobius"/>
    </source>
</evidence>
<dbReference type="PaxDb" id="584708-Apau_0615"/>
<feature type="transmembrane region" description="Helical" evidence="7">
    <location>
        <begin position="348"/>
        <end position="369"/>
    </location>
</feature>
<keyword evidence="4 7" id="KW-0812">Transmembrane</keyword>
<feature type="transmembrane region" description="Helical" evidence="7">
    <location>
        <begin position="12"/>
        <end position="32"/>
    </location>
</feature>
<dbReference type="GO" id="GO:0015377">
    <property type="term" value="F:chloride:monoatomic cation symporter activity"/>
    <property type="evidence" value="ECO:0007669"/>
    <property type="project" value="InterPro"/>
</dbReference>
<dbReference type="EMBL" id="CM001022">
    <property type="protein sequence ID" value="EFQ23044.1"/>
    <property type="molecule type" value="Genomic_DNA"/>
</dbReference>
<keyword evidence="11" id="KW-1185">Reference proteome</keyword>
<dbReference type="eggNOG" id="COG0531">
    <property type="taxonomic scope" value="Bacteria"/>
</dbReference>
<dbReference type="STRING" id="584708.Apau_0615"/>
<reference evidence="10 11" key="1">
    <citation type="journal article" date="2010" name="Stand. Genomic Sci.">
        <title>Non-contiguous finished genome sequence of Aminomonas paucivorans type strain (GLU-3).</title>
        <authorList>
            <person name="Pitluck S."/>
            <person name="Yasawong M."/>
            <person name="Held B."/>
            <person name="Lapidus A."/>
            <person name="Nolan M."/>
            <person name="Copeland A."/>
            <person name="Lucas S."/>
            <person name="Del Rio T.G."/>
            <person name="Tice H."/>
            <person name="Cheng J.F."/>
            <person name="Chertkov O."/>
            <person name="Goodwin L."/>
            <person name="Tapia R."/>
            <person name="Han C."/>
            <person name="Liolios K."/>
            <person name="Ivanova N."/>
            <person name="Mavromatis K."/>
            <person name="Ovchinnikova G."/>
            <person name="Pati A."/>
            <person name="Chen A."/>
            <person name="Palaniappan K."/>
            <person name="Land M."/>
            <person name="Hauser L."/>
            <person name="Chang Y.J."/>
            <person name="Jeffries C.D."/>
            <person name="Pukall R."/>
            <person name="Spring S."/>
            <person name="Rohde M."/>
            <person name="Sikorski J."/>
            <person name="Goker M."/>
            <person name="Woyke T."/>
            <person name="Bristow J."/>
            <person name="Eisen J.A."/>
            <person name="Markowitz V."/>
            <person name="Hugenholtz P."/>
            <person name="Kyrpides N.C."/>
            <person name="Klenk H.P."/>
        </authorList>
    </citation>
    <scope>NUCLEOTIDE SEQUENCE [LARGE SCALE GENOMIC DNA]</scope>
    <source>
        <strain evidence="10 11">DSM 12260</strain>
    </source>
</reference>
<dbReference type="InterPro" id="IPR004841">
    <property type="entry name" value="AA-permease/SLC12A_dom"/>
</dbReference>
<evidence type="ECO:0000256" key="6">
    <source>
        <dbReference type="ARBA" id="ARBA00023136"/>
    </source>
</evidence>
<name>E3D0W2_9BACT</name>
<comment type="subcellular location">
    <subcellularLocation>
        <location evidence="1">Membrane</location>
        <topology evidence="1">Multi-pass membrane protein</topology>
    </subcellularLocation>
</comment>
<dbReference type="AlphaFoldDB" id="E3D0W2"/>
<keyword evidence="3" id="KW-0813">Transport</keyword>
<evidence type="ECO:0000256" key="5">
    <source>
        <dbReference type="ARBA" id="ARBA00022989"/>
    </source>
</evidence>
<dbReference type="InterPro" id="IPR004842">
    <property type="entry name" value="SLC12A_fam"/>
</dbReference>
<dbReference type="OrthoDB" id="3181223at2"/>
<keyword evidence="5 7" id="KW-1133">Transmembrane helix</keyword>
<evidence type="ECO:0000259" key="9">
    <source>
        <dbReference type="Pfam" id="PF03522"/>
    </source>
</evidence>
<feature type="transmembrane region" description="Helical" evidence="7">
    <location>
        <begin position="228"/>
        <end position="252"/>
    </location>
</feature>
<feature type="domain" description="SLC12A transporter C-terminal" evidence="9">
    <location>
        <begin position="474"/>
        <end position="589"/>
    </location>
</feature>
<feature type="transmembrane region" description="Helical" evidence="7">
    <location>
        <begin position="272"/>
        <end position="293"/>
    </location>
</feature>
<evidence type="ECO:0000256" key="4">
    <source>
        <dbReference type="ARBA" id="ARBA00022692"/>
    </source>
</evidence>
<dbReference type="HOGENOM" id="CLU_001883_3_1_0"/>
<dbReference type="RefSeq" id="WP_006300203.1">
    <property type="nucleotide sequence ID" value="NZ_CM001022.1"/>
</dbReference>
<sequence length="732" mass="78712">MAETGPAPRRFGTFAGVFTPTTLTILGVILFLRFGDIMGQAGVLRGMAIVLGAQTVTLLTSFSLSAIATNTPVKGGGAYFLISRTLGVEFGGGIGLFLYLAQATSVALYVLGFTESFLGAFPSLGWDSRLVASCVNLGVFLCVFAGAGWTIRLQYGILAVLVLAVLSFFAGALPLASLHTLAANLHPAYGKGSGFFPLFALFFPAVTGIMAGVNMSGDLADPGRSIPVGTFTAIAFTGSVYVGMGLLLSAVLPQGELLSRGFVVRELALVPGLVNAGVFAATLSSALGSMMGAPRVLQAFARDRVLPRLAPFARGSGKTQEPRLATLLTFLIAQGALLLGDLDAVAPVITLFFLVTYATLNLACFLEGVTRNPSFRPRFRWHHWSLSLLGTLECLGLMAFLSPLWSLLCLLALGGTMVLIGRAEILATWGDLTSGLAFQRARASLIRLEKEKYHPKNWRPSILALSGGAWNRNHLAEYACCLASGRGVVSLAQVLLGDVETLGTHREEAERLLRKHIRENGLCAFPVVVAEEDLGRGMKTLLQCHGLGGVRPNTVLLGWSEDPKRRETFFQTLRLARRMGKSILVLRYDQTRSREEGIVPEGPLSVWWTDPQNGSLMLLLAHLLRQNPLWRDHPLRILLTPPPQADRESLVTGMQGRLEKARIDGEIEVLPTEDPEETLSRTLANPGLLLIGFAPPEEEEEEEAFLARMASLLALPGDLLLVCHAGHASLEA</sequence>
<feature type="transmembrane region" description="Helical" evidence="7">
    <location>
        <begin position="195"/>
        <end position="216"/>
    </location>
</feature>
<feature type="transmembrane region" description="Helical" evidence="7">
    <location>
        <begin position="156"/>
        <end position="175"/>
    </location>
</feature>
<dbReference type="InterPro" id="IPR018491">
    <property type="entry name" value="SLC12_C"/>
</dbReference>
<feature type="transmembrane region" description="Helical" evidence="7">
    <location>
        <begin position="44"/>
        <end position="67"/>
    </location>
</feature>
<proteinExistence type="inferred from homology"/>
<protein>
    <submittedName>
        <fullName evidence="10">Transporter, cation-chloride cotransporter (CCC) family</fullName>
    </submittedName>
</protein>
<gene>
    <name evidence="10" type="ORF">Apau_0615</name>
</gene>
<organism evidence="10 11">
    <name type="scientific">Aminomonas paucivorans DSM 12260</name>
    <dbReference type="NCBI Taxonomy" id="584708"/>
    <lineage>
        <taxon>Bacteria</taxon>
        <taxon>Thermotogati</taxon>
        <taxon>Synergistota</taxon>
        <taxon>Synergistia</taxon>
        <taxon>Synergistales</taxon>
        <taxon>Synergistaceae</taxon>
        <taxon>Aminomonas</taxon>
    </lineage>
</organism>
<dbReference type="Gene3D" id="1.20.1740.10">
    <property type="entry name" value="Amino acid/polyamine transporter I"/>
    <property type="match status" value="1"/>
</dbReference>
<evidence type="ECO:0000313" key="10">
    <source>
        <dbReference type="EMBL" id="EFQ23044.1"/>
    </source>
</evidence>
<evidence type="ECO:0000256" key="3">
    <source>
        <dbReference type="ARBA" id="ARBA00022448"/>
    </source>
</evidence>
<feature type="transmembrane region" description="Helical" evidence="7">
    <location>
        <begin position="324"/>
        <end position="342"/>
    </location>
</feature>
<accession>E3D0W2</accession>
<feature type="transmembrane region" description="Helical" evidence="7">
    <location>
        <begin position="130"/>
        <end position="149"/>
    </location>
</feature>
<evidence type="ECO:0000256" key="1">
    <source>
        <dbReference type="ARBA" id="ARBA00004141"/>
    </source>
</evidence>
<dbReference type="PANTHER" id="PTHR11827:SF72">
    <property type="entry name" value="GH08340P"/>
    <property type="match status" value="1"/>
</dbReference>
<evidence type="ECO:0000256" key="2">
    <source>
        <dbReference type="ARBA" id="ARBA00010593"/>
    </source>
</evidence>
<keyword evidence="6 7" id="KW-0472">Membrane</keyword>
<dbReference type="Pfam" id="PF03522">
    <property type="entry name" value="SLC12"/>
    <property type="match status" value="1"/>
</dbReference>
<dbReference type="PANTHER" id="PTHR11827">
    <property type="entry name" value="SOLUTE CARRIER FAMILY 12, CATION COTRANSPORTERS"/>
    <property type="match status" value="1"/>
</dbReference>
<feature type="domain" description="Amino acid permease/ SLC12A" evidence="8">
    <location>
        <begin position="20"/>
        <end position="463"/>
    </location>
</feature>
<comment type="similarity">
    <text evidence="2">Belongs to the SLC12A transporter family.</text>
</comment>
<evidence type="ECO:0000259" key="8">
    <source>
        <dbReference type="Pfam" id="PF00324"/>
    </source>
</evidence>
<dbReference type="FunFam" id="1.20.1740.10:FF:000013">
    <property type="entry name" value="Solute carrier family 12 member"/>
    <property type="match status" value="1"/>
</dbReference>
<dbReference type="Proteomes" id="UP000005096">
    <property type="component" value="Chromosome"/>
</dbReference>
<evidence type="ECO:0000313" key="11">
    <source>
        <dbReference type="Proteomes" id="UP000005096"/>
    </source>
</evidence>
<dbReference type="Pfam" id="PF00324">
    <property type="entry name" value="AA_permease"/>
    <property type="match status" value="1"/>
</dbReference>
<feature type="transmembrane region" description="Helical" evidence="7">
    <location>
        <begin position="381"/>
        <end position="398"/>
    </location>
</feature>